<sequence length="220" mass="23422">MAQPVQAGRVDDLRDRVLACTACHGKEGRATPQGYFPRIAGKPAGYLYNQLLNFRDGRRSYPQMSYLLEHLTDAYLQDIAQHFASLQLAYAPPLAAQAPPQELERGRLLVRQGDAGRDIPACVDCHGASLMGAAPWLPGLLGLSRDYVGSQLGAWQTGQRHAQPPDCMAAVARKLSLQDVRAVAAWLAAQPVPAGAAPAQQLPATLPLRCGGLPGAGAVQ</sequence>
<dbReference type="AlphaFoldDB" id="A0A2P1NPX3"/>
<evidence type="ECO:0000256" key="2">
    <source>
        <dbReference type="ARBA" id="ARBA00022723"/>
    </source>
</evidence>
<dbReference type="GO" id="GO:0020037">
    <property type="term" value="F:heme binding"/>
    <property type="evidence" value="ECO:0007669"/>
    <property type="project" value="InterPro"/>
</dbReference>
<feature type="binding site" description="axial binding residue" evidence="5">
    <location>
        <position position="126"/>
    </location>
    <ligand>
        <name>heme c</name>
        <dbReference type="ChEBI" id="CHEBI:61717"/>
        <label>2</label>
    </ligand>
    <ligandPart>
        <name>Fe</name>
        <dbReference type="ChEBI" id="CHEBI:18248"/>
    </ligandPart>
</feature>
<feature type="binding site" description="axial binding residue" evidence="5">
    <location>
        <position position="168"/>
    </location>
    <ligand>
        <name>heme c</name>
        <dbReference type="ChEBI" id="CHEBI:61717"/>
        <label>2</label>
    </ligand>
    <ligandPart>
        <name>Fe</name>
        <dbReference type="ChEBI" id="CHEBI:18248"/>
    </ligandPart>
</feature>
<keyword evidence="8" id="KW-1185">Reference proteome</keyword>
<dbReference type="Proteomes" id="UP000241829">
    <property type="component" value="Chromosome"/>
</dbReference>
<accession>A0A2P1NPX3</accession>
<dbReference type="SUPFAM" id="SSF46626">
    <property type="entry name" value="Cytochrome c"/>
    <property type="match status" value="2"/>
</dbReference>
<evidence type="ECO:0000313" key="7">
    <source>
        <dbReference type="EMBL" id="AVP59101.1"/>
    </source>
</evidence>
<dbReference type="PANTHER" id="PTHR33751:SF11">
    <property type="entry name" value="BLL4483 PROTEIN"/>
    <property type="match status" value="1"/>
</dbReference>
<evidence type="ECO:0000256" key="1">
    <source>
        <dbReference type="ARBA" id="ARBA00022617"/>
    </source>
</evidence>
<feature type="binding site" description="axial binding residue" evidence="5">
    <location>
        <position position="64"/>
    </location>
    <ligand>
        <name>heme c</name>
        <dbReference type="ChEBI" id="CHEBI:61717"/>
        <label>1</label>
    </ligand>
    <ligandPart>
        <name>Fe</name>
        <dbReference type="ChEBI" id="CHEBI:18248"/>
    </ligandPart>
</feature>
<feature type="binding site" description="covalent" evidence="4">
    <location>
        <position position="20"/>
    </location>
    <ligand>
        <name>heme c</name>
        <dbReference type="ChEBI" id="CHEBI:61717"/>
        <label>1</label>
    </ligand>
</feature>
<dbReference type="InterPro" id="IPR024167">
    <property type="entry name" value="Cytochrome_c4-like"/>
</dbReference>
<dbReference type="RefSeq" id="WP_106847653.1">
    <property type="nucleotide sequence ID" value="NZ_CP027792.1"/>
</dbReference>
<dbReference type="GO" id="GO:0005506">
    <property type="term" value="F:iron ion binding"/>
    <property type="evidence" value="ECO:0007669"/>
    <property type="project" value="InterPro"/>
</dbReference>
<proteinExistence type="predicted"/>
<dbReference type="PANTHER" id="PTHR33751">
    <property type="entry name" value="CBB3-TYPE CYTOCHROME C OXIDASE SUBUNIT FIXP"/>
    <property type="match status" value="1"/>
</dbReference>
<dbReference type="PIRSF" id="PIRSF000005">
    <property type="entry name" value="Cytochrome_c4"/>
    <property type="match status" value="1"/>
</dbReference>
<dbReference type="InterPro" id="IPR036909">
    <property type="entry name" value="Cyt_c-like_dom_sf"/>
</dbReference>
<comment type="PTM">
    <text evidence="4">Binds 2 heme c groups covalently per subunit.</text>
</comment>
<gene>
    <name evidence="7" type="ORF">C7H73_11650</name>
</gene>
<organism evidence="7 8">
    <name type="scientific">Pulveribacter suum</name>
    <dbReference type="NCBI Taxonomy" id="2116657"/>
    <lineage>
        <taxon>Bacteria</taxon>
        <taxon>Pseudomonadati</taxon>
        <taxon>Pseudomonadota</taxon>
        <taxon>Betaproteobacteria</taxon>
        <taxon>Burkholderiales</taxon>
        <taxon>Comamonadaceae</taxon>
        <taxon>Pulveribacter</taxon>
    </lineage>
</organism>
<evidence type="ECO:0000256" key="3">
    <source>
        <dbReference type="ARBA" id="ARBA00023004"/>
    </source>
</evidence>
<name>A0A2P1NPX3_9BURK</name>
<keyword evidence="2 5" id="KW-0479">Metal-binding</keyword>
<evidence type="ECO:0000256" key="5">
    <source>
        <dbReference type="PIRSR" id="PIRSR000005-2"/>
    </source>
</evidence>
<evidence type="ECO:0000256" key="4">
    <source>
        <dbReference type="PIRSR" id="PIRSR000005-1"/>
    </source>
</evidence>
<dbReference type="InterPro" id="IPR050597">
    <property type="entry name" value="Cytochrome_c_Oxidase_Subunit"/>
</dbReference>
<feature type="binding site" description="covalent" evidence="4">
    <location>
        <position position="23"/>
    </location>
    <ligand>
        <name>heme c</name>
        <dbReference type="ChEBI" id="CHEBI:61717"/>
        <label>1</label>
    </ligand>
</feature>
<protein>
    <submittedName>
        <fullName evidence="7">Cytochrome C</fullName>
    </submittedName>
</protein>
<feature type="domain" description="Cytochrome c" evidence="6">
    <location>
        <begin position="101"/>
        <end position="191"/>
    </location>
</feature>
<dbReference type="OrthoDB" id="9773456at2"/>
<feature type="binding site" description="covalent" evidence="4">
    <location>
        <position position="125"/>
    </location>
    <ligand>
        <name>heme c</name>
        <dbReference type="ChEBI" id="CHEBI:61717"/>
        <label>2</label>
    </ligand>
</feature>
<reference evidence="8" key="1">
    <citation type="submission" date="2018-03" db="EMBL/GenBank/DDBJ databases">
        <title>Genome sequencing of Melaminivora sp. strain SC2-7.</title>
        <authorList>
            <person name="Kim S.-J."/>
            <person name="Heo J."/>
            <person name="Ahn J.-H."/>
            <person name="Kwon S.-W."/>
        </authorList>
    </citation>
    <scope>NUCLEOTIDE SEQUENCE [LARGE SCALE GENOMIC DNA]</scope>
    <source>
        <strain evidence="8">SC2-7</strain>
    </source>
</reference>
<keyword evidence="1 4" id="KW-0349">Heme</keyword>
<dbReference type="InterPro" id="IPR009056">
    <property type="entry name" value="Cyt_c-like_dom"/>
</dbReference>
<keyword evidence="3 5" id="KW-0408">Iron</keyword>
<feature type="binding site" description="axial binding residue" evidence="5">
    <location>
        <position position="24"/>
    </location>
    <ligand>
        <name>heme c</name>
        <dbReference type="ChEBI" id="CHEBI:61717"/>
        <label>1</label>
    </ligand>
    <ligandPart>
        <name>Fe</name>
        <dbReference type="ChEBI" id="CHEBI:18248"/>
    </ligandPart>
</feature>
<evidence type="ECO:0000259" key="6">
    <source>
        <dbReference type="PROSITE" id="PS51007"/>
    </source>
</evidence>
<feature type="binding site" description="covalent" evidence="4">
    <location>
        <position position="122"/>
    </location>
    <ligand>
        <name>heme c</name>
        <dbReference type="ChEBI" id="CHEBI:61717"/>
        <label>2</label>
    </ligand>
</feature>
<dbReference type="Gene3D" id="1.10.760.10">
    <property type="entry name" value="Cytochrome c-like domain"/>
    <property type="match status" value="2"/>
</dbReference>
<dbReference type="GO" id="GO:0042597">
    <property type="term" value="C:periplasmic space"/>
    <property type="evidence" value="ECO:0007669"/>
    <property type="project" value="InterPro"/>
</dbReference>
<dbReference type="GO" id="GO:0009055">
    <property type="term" value="F:electron transfer activity"/>
    <property type="evidence" value="ECO:0007669"/>
    <property type="project" value="InterPro"/>
</dbReference>
<evidence type="ECO:0000313" key="8">
    <source>
        <dbReference type="Proteomes" id="UP000241829"/>
    </source>
</evidence>
<dbReference type="EMBL" id="CP027792">
    <property type="protein sequence ID" value="AVP59101.1"/>
    <property type="molecule type" value="Genomic_DNA"/>
</dbReference>
<dbReference type="KEGG" id="melm:C7H73_11650"/>
<dbReference type="PROSITE" id="PS51007">
    <property type="entry name" value="CYTC"/>
    <property type="match status" value="1"/>
</dbReference>